<dbReference type="AlphaFoldDB" id="A0A2U2CD08"/>
<dbReference type="GeneID" id="94364947"/>
<evidence type="ECO:0000256" key="1">
    <source>
        <dbReference type="SAM" id="MobiDB-lite"/>
    </source>
</evidence>
<feature type="region of interest" description="Disordered" evidence="1">
    <location>
        <begin position="1"/>
        <end position="20"/>
    </location>
</feature>
<proteinExistence type="predicted"/>
<gene>
    <name evidence="2" type="ORF">C4N9_08590</name>
</gene>
<name>A0A2U2CD08_9RHOB</name>
<evidence type="ECO:0000313" key="3">
    <source>
        <dbReference type="Proteomes" id="UP000244940"/>
    </source>
</evidence>
<dbReference type="Proteomes" id="UP000244940">
    <property type="component" value="Unassembled WGS sequence"/>
</dbReference>
<protein>
    <submittedName>
        <fullName evidence="2">Uncharacterized protein</fullName>
    </submittedName>
</protein>
<dbReference type="OrthoDB" id="7658988at2"/>
<reference evidence="2 3" key="1">
    <citation type="submission" date="2018-05" db="EMBL/GenBank/DDBJ databases">
        <title>Pararhodobacter marina sp. nov., isolated from deep-sea water of the Indian Ocean.</title>
        <authorList>
            <person name="Lai Q.Sr."/>
            <person name="Liu X."/>
            <person name="Shao Z."/>
        </authorList>
    </citation>
    <scope>NUCLEOTIDE SEQUENCE [LARGE SCALE GENOMIC DNA]</scope>
    <source>
        <strain evidence="2 3">CIC4N-9</strain>
    </source>
</reference>
<accession>A0A2U2CD08</accession>
<comment type="caution">
    <text evidence="2">The sequence shown here is derived from an EMBL/GenBank/DDBJ whole genome shotgun (WGS) entry which is preliminary data.</text>
</comment>
<dbReference type="EMBL" id="QEYD01000004">
    <property type="protein sequence ID" value="PWE29785.1"/>
    <property type="molecule type" value="Genomic_DNA"/>
</dbReference>
<organism evidence="2 3">
    <name type="scientific">Pararhodobacter marinus</name>
    <dbReference type="NCBI Taxonomy" id="2184063"/>
    <lineage>
        <taxon>Bacteria</taxon>
        <taxon>Pseudomonadati</taxon>
        <taxon>Pseudomonadota</taxon>
        <taxon>Alphaproteobacteria</taxon>
        <taxon>Rhodobacterales</taxon>
        <taxon>Paracoccaceae</taxon>
        <taxon>Pararhodobacter</taxon>
    </lineage>
</organism>
<keyword evidence="3" id="KW-1185">Reference proteome</keyword>
<dbReference type="Pfam" id="PF20135">
    <property type="entry name" value="DUF6525"/>
    <property type="match status" value="1"/>
</dbReference>
<sequence length="86" mass="9755">MSAPRTNLRSRLKRRAARGNPMAAYDRLPPELRAWLAQAALPWSPHSALKIWRRAMARHGGDTARVLAHLSRAEHATLRRDDPATR</sequence>
<feature type="compositionally biased region" description="Basic residues" evidence="1">
    <location>
        <begin position="8"/>
        <end position="17"/>
    </location>
</feature>
<dbReference type="RefSeq" id="WP_109532898.1">
    <property type="nucleotide sequence ID" value="NZ_CAXPUO010000023.1"/>
</dbReference>
<evidence type="ECO:0000313" key="2">
    <source>
        <dbReference type="EMBL" id="PWE29785.1"/>
    </source>
</evidence>
<dbReference type="InterPro" id="IPR045386">
    <property type="entry name" value="DUF6525"/>
</dbReference>